<gene>
    <name evidence="1" type="ORF">SMRZ_LOCUS16528</name>
</gene>
<reference evidence="1 2" key="1">
    <citation type="submission" date="2018-11" db="EMBL/GenBank/DDBJ databases">
        <authorList>
            <consortium name="Pathogen Informatics"/>
        </authorList>
    </citation>
    <scope>NUCLEOTIDE SEQUENCE [LARGE SCALE GENOMIC DNA]</scope>
    <source>
        <strain evidence="1 2">Zambia</strain>
    </source>
</reference>
<accession>A0A183MKF3</accession>
<dbReference type="EMBL" id="UZAI01017161">
    <property type="protein sequence ID" value="VDP21230.1"/>
    <property type="molecule type" value="Genomic_DNA"/>
</dbReference>
<dbReference type="Proteomes" id="UP000277204">
    <property type="component" value="Unassembled WGS sequence"/>
</dbReference>
<organism evidence="1 2">
    <name type="scientific">Schistosoma margrebowiei</name>
    <dbReference type="NCBI Taxonomy" id="48269"/>
    <lineage>
        <taxon>Eukaryota</taxon>
        <taxon>Metazoa</taxon>
        <taxon>Spiralia</taxon>
        <taxon>Lophotrochozoa</taxon>
        <taxon>Platyhelminthes</taxon>
        <taxon>Trematoda</taxon>
        <taxon>Digenea</taxon>
        <taxon>Strigeidida</taxon>
        <taxon>Schistosomatoidea</taxon>
        <taxon>Schistosomatidae</taxon>
        <taxon>Schistosoma</taxon>
    </lineage>
</organism>
<evidence type="ECO:0000313" key="1">
    <source>
        <dbReference type="EMBL" id="VDP21230.1"/>
    </source>
</evidence>
<sequence length="199" mass="23302">MRLKLKKHWATGQITLGRVSRPFFEIMTNSTNSRWLSTAGFKRYKIYSKTKKLLWRKGVKEALTTTCQVVLGHKKHHHEEWVSVETLDRIQERKKKKTAIGNRRTRTEQVNSQAEYKEAIKQMKGSIRSDKQKYVEDLSMTAEKVAREGNMKQLCDTTKNLLGKCSEPERSVKHEEGKPITEIEELMNIRWRILQGSLE</sequence>
<proteinExistence type="predicted"/>
<keyword evidence="2" id="KW-1185">Reference proteome</keyword>
<name>A0A183MKF3_9TREM</name>
<protein>
    <submittedName>
        <fullName evidence="1">Uncharacterized protein</fullName>
    </submittedName>
</protein>
<evidence type="ECO:0000313" key="2">
    <source>
        <dbReference type="Proteomes" id="UP000277204"/>
    </source>
</evidence>
<dbReference type="AlphaFoldDB" id="A0A183MKF3"/>